<dbReference type="STRING" id="1111728.GCA_000427805_03521"/>
<comment type="caution">
    <text evidence="2">The sequence shown here is derived from an EMBL/GenBank/DDBJ whole genome shotgun (WGS) entry which is preliminary data.</text>
</comment>
<keyword evidence="1" id="KW-1133">Transmembrane helix</keyword>
<evidence type="ECO:0000313" key="2">
    <source>
        <dbReference type="EMBL" id="PHI29752.1"/>
    </source>
</evidence>
<keyword evidence="1" id="KW-0812">Transmembrane</keyword>
<evidence type="ECO:0000256" key="1">
    <source>
        <dbReference type="SAM" id="Phobius"/>
    </source>
</evidence>
<protein>
    <submittedName>
        <fullName evidence="2">Uncharacterized protein</fullName>
    </submittedName>
</protein>
<feature type="transmembrane region" description="Helical" evidence="1">
    <location>
        <begin position="71"/>
        <end position="90"/>
    </location>
</feature>
<name>A0A2C6DN47_9GAMM</name>
<keyword evidence="3" id="KW-1185">Reference proteome</keyword>
<dbReference type="AlphaFoldDB" id="A0A2C6DN47"/>
<gene>
    <name evidence="2" type="ORF">CRN84_10580</name>
</gene>
<feature type="transmembrane region" description="Helical" evidence="1">
    <location>
        <begin position="7"/>
        <end position="25"/>
    </location>
</feature>
<organism evidence="2 3">
    <name type="scientific">Budvicia aquatica</name>
    <dbReference type="NCBI Taxonomy" id="82979"/>
    <lineage>
        <taxon>Bacteria</taxon>
        <taxon>Pseudomonadati</taxon>
        <taxon>Pseudomonadota</taxon>
        <taxon>Gammaproteobacteria</taxon>
        <taxon>Enterobacterales</taxon>
        <taxon>Budviciaceae</taxon>
        <taxon>Budvicia</taxon>
    </lineage>
</organism>
<dbReference type="EMBL" id="PDDX01000001">
    <property type="protein sequence ID" value="PHI29752.1"/>
    <property type="molecule type" value="Genomic_DNA"/>
</dbReference>
<feature type="transmembrane region" description="Helical" evidence="1">
    <location>
        <begin position="37"/>
        <end position="59"/>
    </location>
</feature>
<proteinExistence type="predicted"/>
<reference evidence="3" key="1">
    <citation type="submission" date="2017-09" db="EMBL/GenBank/DDBJ databases">
        <title>FDA dAtabase for Regulatory Grade micrObial Sequences (FDA-ARGOS): Supporting development and validation of Infectious Disease Dx tests.</title>
        <authorList>
            <person name="Minogue T."/>
            <person name="Wolcott M."/>
            <person name="Wasieloski L."/>
            <person name="Aguilar W."/>
            <person name="Moore D."/>
            <person name="Tallon L."/>
            <person name="Sadzewicz L."/>
            <person name="Ott S."/>
            <person name="Zhao X."/>
            <person name="Nagaraj S."/>
            <person name="Vavikolanu K."/>
            <person name="Aluvathingal J."/>
            <person name="Nadendla S."/>
            <person name="Sichtig H."/>
        </authorList>
    </citation>
    <scope>NUCLEOTIDE SEQUENCE [LARGE SCALE GENOMIC DNA]</scope>
    <source>
        <strain evidence="3">FDAARGOS_387</strain>
    </source>
</reference>
<keyword evidence="1" id="KW-0472">Membrane</keyword>
<evidence type="ECO:0000313" key="3">
    <source>
        <dbReference type="Proteomes" id="UP000224974"/>
    </source>
</evidence>
<sequence>MISYLRWIVVMPVAVLASVIVPVIYKFFLKLLGPEHGIIGDFLLEAGVSFFMGAIFILSGTYTAPSNRIKTARLLFVLLLIVLVFLFIFNLNLNEYSAAFYVIPTALGAYAATKYDYS</sequence>
<accession>A0A2C6DN47</accession>
<dbReference type="Proteomes" id="UP000224974">
    <property type="component" value="Unassembled WGS sequence"/>
</dbReference>